<feature type="domain" description="YdbS-like PH" evidence="2">
    <location>
        <begin position="80"/>
        <end position="159"/>
    </location>
</feature>
<feature type="transmembrane region" description="Helical" evidence="1">
    <location>
        <begin position="58"/>
        <end position="80"/>
    </location>
</feature>
<evidence type="ECO:0000313" key="4">
    <source>
        <dbReference type="Proteomes" id="UP000185192"/>
    </source>
</evidence>
<feature type="transmembrane region" description="Helical" evidence="1">
    <location>
        <begin position="379"/>
        <end position="400"/>
    </location>
</feature>
<keyword evidence="1" id="KW-0812">Transmembrane</keyword>
<keyword evidence="1" id="KW-0472">Membrane</keyword>
<dbReference type="InterPro" id="IPR005182">
    <property type="entry name" value="YdbS-like_PH"/>
</dbReference>
<protein>
    <submittedName>
        <fullName evidence="3">Putative membrane protein</fullName>
    </submittedName>
</protein>
<dbReference type="STRING" id="1123272.SAMN02745824_0460"/>
<dbReference type="EMBL" id="FSQW01000001">
    <property type="protein sequence ID" value="SIN59922.1"/>
    <property type="molecule type" value="Genomic_DNA"/>
</dbReference>
<evidence type="ECO:0000259" key="2">
    <source>
        <dbReference type="Pfam" id="PF03703"/>
    </source>
</evidence>
<evidence type="ECO:0000256" key="1">
    <source>
        <dbReference type="SAM" id="Phobius"/>
    </source>
</evidence>
<reference evidence="4" key="1">
    <citation type="submission" date="2016-11" db="EMBL/GenBank/DDBJ databases">
        <authorList>
            <person name="Varghese N."/>
            <person name="Submissions S."/>
        </authorList>
    </citation>
    <scope>NUCLEOTIDE SEQUENCE [LARGE SCALE GENOMIC DNA]</scope>
    <source>
        <strain evidence="4">DSM 22363</strain>
    </source>
</reference>
<dbReference type="Proteomes" id="UP000185192">
    <property type="component" value="Unassembled WGS sequence"/>
</dbReference>
<dbReference type="PIRSF" id="PIRSF026631">
    <property type="entry name" value="UCP026631"/>
    <property type="match status" value="1"/>
</dbReference>
<sequence>MTGPDEVTGDNRDAAEAGSTAPFEYLHPLSIVLKSLSTIGRNIVLIGILYFSLFDRNIGYTALATLVILAIIVGMTALVWSRFTWQISNKEVRIKSGLLNRNNRSIPFDRIQDVSLEQKLVSRLLGLTTVRFETGSGGGEDGELNALKLADGEAIRDIIRDYNSGQVRETTAETAPVPDLERPPLFAMDNRRILIAGLFNFSFILLAILGTIAQNLDFLIPEGFFDPRNWIETLTEQEAINGLSMAARVGGVVAAIFSLIAVGFVSGIVRTYVREYGFRLDLADTGTRGFRRRRGLFTLTDMVMPIHRVQAAIIRTGPIREKFGWYHLKFQSLAGDPSGETDHSAAPCARPEEMASILEETPIVDLPPDLEFQKVNPAFWWRNALLASALILAVAIGNGLFVHPGFYAILLLAFPVITLTFLNWRKHQYALTEEQLFVRSGWWRRRLTILPVRRVQTVDISQSPLDHPLDLADVTIGVAGGSSIAPLKVQAIPVTMAQALRARLI</sequence>
<dbReference type="PANTHER" id="PTHR34473:SF2">
    <property type="entry name" value="UPF0699 TRANSMEMBRANE PROTEIN YDBT"/>
    <property type="match status" value="1"/>
</dbReference>
<feature type="transmembrane region" description="Helical" evidence="1">
    <location>
        <begin position="406"/>
        <end position="424"/>
    </location>
</feature>
<gene>
    <name evidence="3" type="ORF">SAMN02745824_0460</name>
</gene>
<feature type="domain" description="YdbS-like PH" evidence="2">
    <location>
        <begin position="424"/>
        <end position="503"/>
    </location>
</feature>
<dbReference type="OrthoDB" id="8481729at2"/>
<dbReference type="InterPro" id="IPR014529">
    <property type="entry name" value="UCP026631"/>
</dbReference>
<name>A0A1N6CN44_9SPHN</name>
<keyword evidence="1" id="KW-1133">Transmembrane helix</keyword>
<dbReference type="PANTHER" id="PTHR34473">
    <property type="entry name" value="UPF0699 TRANSMEMBRANE PROTEIN YDBS"/>
    <property type="match status" value="1"/>
</dbReference>
<feature type="transmembrane region" description="Helical" evidence="1">
    <location>
        <begin position="193"/>
        <end position="213"/>
    </location>
</feature>
<evidence type="ECO:0000313" key="3">
    <source>
        <dbReference type="EMBL" id="SIN59922.1"/>
    </source>
</evidence>
<dbReference type="Pfam" id="PF03703">
    <property type="entry name" value="bPH_2"/>
    <property type="match status" value="2"/>
</dbReference>
<accession>A0A1N6CN44</accession>
<dbReference type="AlphaFoldDB" id="A0A1N6CN44"/>
<proteinExistence type="predicted"/>
<dbReference type="RefSeq" id="WP_074203527.1">
    <property type="nucleotide sequence ID" value="NZ_FSQW01000001.1"/>
</dbReference>
<organism evidence="3 4">
    <name type="scientific">Parasphingorhabdus marina DSM 22363</name>
    <dbReference type="NCBI Taxonomy" id="1123272"/>
    <lineage>
        <taxon>Bacteria</taxon>
        <taxon>Pseudomonadati</taxon>
        <taxon>Pseudomonadota</taxon>
        <taxon>Alphaproteobacteria</taxon>
        <taxon>Sphingomonadales</taxon>
        <taxon>Sphingomonadaceae</taxon>
        <taxon>Parasphingorhabdus</taxon>
    </lineage>
</organism>
<feature type="transmembrane region" description="Helical" evidence="1">
    <location>
        <begin position="249"/>
        <end position="269"/>
    </location>
</feature>
<keyword evidence="4" id="KW-1185">Reference proteome</keyword>